<comment type="caution">
    <text evidence="1">The sequence shown here is derived from an EMBL/GenBank/DDBJ whole genome shotgun (WGS) entry which is preliminary data.</text>
</comment>
<reference evidence="1" key="1">
    <citation type="journal article" date="2023" name="Plant J.">
        <title>Genome sequences and population genomics provide insights into the demographic history, inbreeding, and mutation load of two 'living fossil' tree species of Dipteronia.</title>
        <authorList>
            <person name="Feng Y."/>
            <person name="Comes H.P."/>
            <person name="Chen J."/>
            <person name="Zhu S."/>
            <person name="Lu R."/>
            <person name="Zhang X."/>
            <person name="Li P."/>
            <person name="Qiu J."/>
            <person name="Olsen K.M."/>
            <person name="Qiu Y."/>
        </authorList>
    </citation>
    <scope>NUCLEOTIDE SEQUENCE</scope>
    <source>
        <strain evidence="1">NBL</strain>
    </source>
</reference>
<evidence type="ECO:0000313" key="2">
    <source>
        <dbReference type="Proteomes" id="UP001281410"/>
    </source>
</evidence>
<dbReference type="PANTHER" id="PTHR47211:SF2">
    <property type="entry name" value="TRIHELIX TRANSCRIPTION FACTOR ASR3"/>
    <property type="match status" value="1"/>
</dbReference>
<dbReference type="PANTHER" id="PTHR47211">
    <property type="entry name" value="TRIHELIX TRANSCRIPTION FACTOR ASR3"/>
    <property type="match status" value="1"/>
</dbReference>
<accession>A0AAE0AK41</accession>
<name>A0AAE0AK41_9ROSI</name>
<organism evidence="1 2">
    <name type="scientific">Dipteronia sinensis</name>
    <dbReference type="NCBI Taxonomy" id="43782"/>
    <lineage>
        <taxon>Eukaryota</taxon>
        <taxon>Viridiplantae</taxon>
        <taxon>Streptophyta</taxon>
        <taxon>Embryophyta</taxon>
        <taxon>Tracheophyta</taxon>
        <taxon>Spermatophyta</taxon>
        <taxon>Magnoliopsida</taxon>
        <taxon>eudicotyledons</taxon>
        <taxon>Gunneridae</taxon>
        <taxon>Pentapetalae</taxon>
        <taxon>rosids</taxon>
        <taxon>malvids</taxon>
        <taxon>Sapindales</taxon>
        <taxon>Sapindaceae</taxon>
        <taxon>Hippocastanoideae</taxon>
        <taxon>Acereae</taxon>
        <taxon>Dipteronia</taxon>
    </lineage>
</organism>
<dbReference type="AlphaFoldDB" id="A0AAE0AK41"/>
<keyword evidence="2" id="KW-1185">Reference proteome</keyword>
<dbReference type="EMBL" id="JANJYJ010000004">
    <property type="protein sequence ID" value="KAK3219288.1"/>
    <property type="molecule type" value="Genomic_DNA"/>
</dbReference>
<evidence type="ECO:0000313" key="1">
    <source>
        <dbReference type="EMBL" id="KAK3219288.1"/>
    </source>
</evidence>
<dbReference type="Gene3D" id="1.10.10.60">
    <property type="entry name" value="Homeodomain-like"/>
    <property type="match status" value="1"/>
</dbReference>
<protein>
    <submittedName>
        <fullName evidence="1">Uncharacterized protein</fullName>
    </submittedName>
</protein>
<sequence length="129" mass="14138">MVFGSGQVELKWASVSSYCKRHGVNRGPVQCLKRWRILTSLKAQPDVVASATIGEASPGLVLEPSTANATAAVANELECCISELVRRSHHRRRRSSTALLDGCEAQAKHDGTMRYCLIREAKQRTTTLS</sequence>
<gene>
    <name evidence="1" type="ORF">Dsin_013258</name>
</gene>
<proteinExistence type="predicted"/>
<dbReference type="Proteomes" id="UP001281410">
    <property type="component" value="Unassembled WGS sequence"/>
</dbReference>